<evidence type="ECO:0000313" key="2">
    <source>
        <dbReference type="EMBL" id="MDV3439373.1"/>
    </source>
</evidence>
<name>A0ABU3XN75_9GAMM</name>
<dbReference type="PROSITE" id="PS50943">
    <property type="entry name" value="HTH_CROC1"/>
    <property type="match status" value="1"/>
</dbReference>
<proteinExistence type="predicted"/>
<dbReference type="SUPFAM" id="SSF47413">
    <property type="entry name" value="lambda repressor-like DNA-binding domains"/>
    <property type="match status" value="1"/>
</dbReference>
<keyword evidence="3" id="KW-1185">Reference proteome</keyword>
<dbReference type="InterPro" id="IPR001387">
    <property type="entry name" value="Cro/C1-type_HTH"/>
</dbReference>
<dbReference type="EMBL" id="JAWJUL010000022">
    <property type="protein sequence ID" value="MDV3439373.1"/>
    <property type="molecule type" value="Genomic_DNA"/>
</dbReference>
<dbReference type="CDD" id="cd00093">
    <property type="entry name" value="HTH_XRE"/>
    <property type="match status" value="1"/>
</dbReference>
<dbReference type="InterPro" id="IPR010982">
    <property type="entry name" value="Lambda_DNA-bd_dom_sf"/>
</dbReference>
<dbReference type="SMART" id="SM00530">
    <property type="entry name" value="HTH_XRE"/>
    <property type="match status" value="1"/>
</dbReference>
<organism evidence="2 3">
    <name type="scientific">Metapseudomonas otitidis</name>
    <dbReference type="NCBI Taxonomy" id="319939"/>
    <lineage>
        <taxon>Bacteria</taxon>
        <taxon>Pseudomonadati</taxon>
        <taxon>Pseudomonadota</taxon>
        <taxon>Gammaproteobacteria</taxon>
        <taxon>Pseudomonadales</taxon>
        <taxon>Pseudomonadaceae</taxon>
        <taxon>Metapseudomonas</taxon>
    </lineage>
</organism>
<comment type="caution">
    <text evidence="2">The sequence shown here is derived from an EMBL/GenBank/DDBJ whole genome shotgun (WGS) entry which is preliminary data.</text>
</comment>
<protein>
    <submittedName>
        <fullName evidence="2">Helix-turn-helix transcriptional regulator</fullName>
    </submittedName>
</protein>
<dbReference type="Proteomes" id="UP001273935">
    <property type="component" value="Unassembled WGS sequence"/>
</dbReference>
<dbReference type="RefSeq" id="WP_236210755.1">
    <property type="nucleotide sequence ID" value="NZ_BQIA01000008.1"/>
</dbReference>
<dbReference type="Gene3D" id="1.10.260.40">
    <property type="entry name" value="lambda repressor-like DNA-binding domains"/>
    <property type="match status" value="1"/>
</dbReference>
<sequence length="108" mass="11733">MNTPTDVQIINDAEGKPAFVVIPYAQYIASHPQADRVPNEVVGHMVKDGLTPIAAWRRHLGLSQAEVAARIGISQPAYAQQEQASRPRKATREKIARALGIAPSLLDL</sequence>
<evidence type="ECO:0000259" key="1">
    <source>
        <dbReference type="PROSITE" id="PS50943"/>
    </source>
</evidence>
<reference evidence="2 3" key="1">
    <citation type="submission" date="2023-10" db="EMBL/GenBank/DDBJ databases">
        <title>Pseudomonas otitidis isolated from a paediatric patient with cystic fibrosis in Chile.</title>
        <authorList>
            <person name="Amsteins-Romero L."/>
            <person name="Opazo-Capurro A."/>
            <person name="Matus-Kohler M."/>
            <person name="Gonzalez-Rocha G."/>
        </authorList>
    </citation>
    <scope>NUCLEOTIDE SEQUENCE [LARGE SCALE GENOMIC DNA]</scope>
    <source>
        <strain evidence="2 3">P-714</strain>
    </source>
</reference>
<gene>
    <name evidence="2" type="ORF">R0G64_08015</name>
</gene>
<dbReference type="Pfam" id="PF01381">
    <property type="entry name" value="HTH_3"/>
    <property type="match status" value="1"/>
</dbReference>
<feature type="domain" description="HTH cro/C1-type" evidence="1">
    <location>
        <begin position="53"/>
        <end position="106"/>
    </location>
</feature>
<evidence type="ECO:0000313" key="3">
    <source>
        <dbReference type="Proteomes" id="UP001273935"/>
    </source>
</evidence>
<accession>A0ABU3XN75</accession>